<comment type="caution">
    <text evidence="2">The sequence shown here is derived from an EMBL/GenBank/DDBJ whole genome shotgun (WGS) entry which is preliminary data.</text>
</comment>
<evidence type="ECO:0008006" key="4">
    <source>
        <dbReference type="Google" id="ProtNLM"/>
    </source>
</evidence>
<evidence type="ECO:0000256" key="1">
    <source>
        <dbReference type="SAM" id="Phobius"/>
    </source>
</evidence>
<dbReference type="RefSeq" id="WP_098343305.1">
    <property type="nucleotide sequence ID" value="NZ_NTRR01000034.1"/>
</dbReference>
<dbReference type="EMBL" id="NTRR01000034">
    <property type="protein sequence ID" value="PFE11799.1"/>
    <property type="molecule type" value="Genomic_DNA"/>
</dbReference>
<sequence>MKKVFTNHKQRKSLKEWAFTLVLIAIFLTAYIQKTGIEHVSLLKLLFIPAIFVVAYFVDKKFAEYAS</sequence>
<keyword evidence="1" id="KW-0472">Membrane</keyword>
<dbReference type="AlphaFoldDB" id="A0A2A8ZVL3"/>
<reference evidence="2 3" key="1">
    <citation type="submission" date="2017-09" db="EMBL/GenBank/DDBJ databases">
        <title>Large-scale bioinformatics analysis of Bacillus genomes uncovers conserved roles of natural products in bacterial physiology.</title>
        <authorList>
            <consortium name="Agbiome Team Llc"/>
            <person name="Bleich R.M."/>
            <person name="Grubbs K.J."/>
            <person name="Santa Maria K.C."/>
            <person name="Allen S.E."/>
            <person name="Farag S."/>
            <person name="Shank E.A."/>
            <person name="Bowers A."/>
        </authorList>
    </citation>
    <scope>NUCLEOTIDE SEQUENCE [LARGE SCALE GENOMIC DNA]</scope>
    <source>
        <strain evidence="2 3">AFS022681</strain>
    </source>
</reference>
<gene>
    <name evidence="2" type="ORF">CN307_21130</name>
</gene>
<accession>A0A2A8ZVL3</accession>
<feature type="transmembrane region" description="Helical" evidence="1">
    <location>
        <begin position="42"/>
        <end position="58"/>
    </location>
</feature>
<organism evidence="2 3">
    <name type="scientific">Bacillus cereus</name>
    <dbReference type="NCBI Taxonomy" id="1396"/>
    <lineage>
        <taxon>Bacteria</taxon>
        <taxon>Bacillati</taxon>
        <taxon>Bacillota</taxon>
        <taxon>Bacilli</taxon>
        <taxon>Bacillales</taxon>
        <taxon>Bacillaceae</taxon>
        <taxon>Bacillus</taxon>
        <taxon>Bacillus cereus group</taxon>
    </lineage>
</organism>
<dbReference type="Proteomes" id="UP000220032">
    <property type="component" value="Unassembled WGS sequence"/>
</dbReference>
<evidence type="ECO:0000313" key="3">
    <source>
        <dbReference type="Proteomes" id="UP000220032"/>
    </source>
</evidence>
<protein>
    <recommendedName>
        <fullName evidence="4">AI-2E family transporter</fullName>
    </recommendedName>
</protein>
<keyword evidence="1" id="KW-0812">Transmembrane</keyword>
<evidence type="ECO:0000313" key="2">
    <source>
        <dbReference type="EMBL" id="PFE11799.1"/>
    </source>
</evidence>
<proteinExistence type="predicted"/>
<name>A0A2A8ZVL3_BACCE</name>
<keyword evidence="1" id="KW-1133">Transmembrane helix</keyword>